<dbReference type="EMBL" id="JABWSX010000001">
    <property type="protein sequence ID" value="NVL07777.1"/>
    <property type="molecule type" value="Genomic_DNA"/>
</dbReference>
<accession>A0A973WN20</accession>
<evidence type="ECO:0000256" key="1">
    <source>
        <dbReference type="SAM" id="Phobius"/>
    </source>
</evidence>
<keyword evidence="1" id="KW-0812">Transmembrane</keyword>
<proteinExistence type="predicted"/>
<sequence>MITTAFVLQSLASLTTITGMWLYGSKSLWGPRVGLIGQVFWWSIMFQSGLWGLLPVNIAMFVIHGRAYLKWRKDA</sequence>
<dbReference type="RefSeq" id="WP_176531396.1">
    <property type="nucleotide sequence ID" value="NZ_CP088022.1"/>
</dbReference>
<evidence type="ECO:0000313" key="2">
    <source>
        <dbReference type="EMBL" id="NVL07777.1"/>
    </source>
</evidence>
<gene>
    <name evidence="2" type="ORF">HU230_18920</name>
</gene>
<protein>
    <submittedName>
        <fullName evidence="2">Uncharacterized protein</fullName>
    </submittedName>
</protein>
<reference evidence="2" key="1">
    <citation type="submission" date="2020-06" db="EMBL/GenBank/DDBJ databases">
        <title>Whole Genome Sequence of Bradyrhizobium sp. Strain 66S1MB.</title>
        <authorList>
            <person name="Bromfield E."/>
            <person name="Cloutier S."/>
        </authorList>
    </citation>
    <scope>NUCLEOTIDE SEQUENCE</scope>
    <source>
        <strain evidence="2">66S1MB</strain>
    </source>
</reference>
<feature type="transmembrane region" description="Helical" evidence="1">
    <location>
        <begin position="39"/>
        <end position="63"/>
    </location>
</feature>
<keyword evidence="1" id="KW-0472">Membrane</keyword>
<keyword evidence="1" id="KW-1133">Transmembrane helix</keyword>
<organism evidence="2">
    <name type="scientific">Bradyrhizobium quebecense</name>
    <dbReference type="NCBI Taxonomy" id="2748629"/>
    <lineage>
        <taxon>Bacteria</taxon>
        <taxon>Pseudomonadati</taxon>
        <taxon>Pseudomonadota</taxon>
        <taxon>Alphaproteobacteria</taxon>
        <taxon>Hyphomicrobiales</taxon>
        <taxon>Nitrobacteraceae</taxon>
        <taxon>Bradyrhizobium</taxon>
    </lineage>
</organism>
<dbReference type="AlphaFoldDB" id="A0A973WN20"/>
<comment type="caution">
    <text evidence="2">The sequence shown here is derived from an EMBL/GenBank/DDBJ whole genome shotgun (WGS) entry which is preliminary data.</text>
</comment>
<name>A0A973WN20_9BRAD</name>